<gene>
    <name evidence="2" type="ORF">JBS370_LOCUS25132</name>
</gene>
<feature type="region of interest" description="Disordered" evidence="1">
    <location>
        <begin position="25"/>
        <end position="80"/>
    </location>
</feature>
<dbReference type="Proteomes" id="UP000663836">
    <property type="component" value="Unassembled WGS sequence"/>
</dbReference>
<dbReference type="EMBL" id="CAJOBD010004095">
    <property type="protein sequence ID" value="CAF3980103.1"/>
    <property type="molecule type" value="Genomic_DNA"/>
</dbReference>
<comment type="caution">
    <text evidence="2">The sequence shown here is derived from an EMBL/GenBank/DDBJ whole genome shotgun (WGS) entry which is preliminary data.</text>
</comment>
<proteinExistence type="predicted"/>
<name>A0A819MG82_9BILA</name>
<evidence type="ECO:0000256" key="1">
    <source>
        <dbReference type="SAM" id="MobiDB-lite"/>
    </source>
</evidence>
<evidence type="ECO:0000313" key="3">
    <source>
        <dbReference type="Proteomes" id="UP000663836"/>
    </source>
</evidence>
<protein>
    <submittedName>
        <fullName evidence="2">Uncharacterized protein</fullName>
    </submittedName>
</protein>
<evidence type="ECO:0000313" key="2">
    <source>
        <dbReference type="EMBL" id="CAF3980103.1"/>
    </source>
</evidence>
<feature type="compositionally biased region" description="Low complexity" evidence="1">
    <location>
        <begin position="63"/>
        <end position="77"/>
    </location>
</feature>
<feature type="compositionally biased region" description="Polar residues" evidence="1">
    <location>
        <begin position="25"/>
        <end position="41"/>
    </location>
</feature>
<sequence>MDQNQSRLKSEQQLIKDRLAYETFATKSNNEETLASSQTESPTKRDMGSPDAIENTQNDGRPTSSNKLSSTYSSQKSPNVATKCRPSIQICNPGEREATHVPFLLGGLVAYEMLSQLMNDFVHYTVVVLFLLDSSTLEMMPSQNEDALDEADILDYIIHHTSNDSSYKSIANELRKAFNAIEMIALAKTYLLSKIQLRLTTSLLST</sequence>
<reference evidence="2" key="1">
    <citation type="submission" date="2021-02" db="EMBL/GenBank/DDBJ databases">
        <authorList>
            <person name="Nowell W R."/>
        </authorList>
    </citation>
    <scope>NUCLEOTIDE SEQUENCE</scope>
</reference>
<dbReference type="AlphaFoldDB" id="A0A819MG82"/>
<accession>A0A819MG82</accession>
<organism evidence="2 3">
    <name type="scientific">Rotaria sordida</name>
    <dbReference type="NCBI Taxonomy" id="392033"/>
    <lineage>
        <taxon>Eukaryota</taxon>
        <taxon>Metazoa</taxon>
        <taxon>Spiralia</taxon>
        <taxon>Gnathifera</taxon>
        <taxon>Rotifera</taxon>
        <taxon>Eurotatoria</taxon>
        <taxon>Bdelloidea</taxon>
        <taxon>Philodinida</taxon>
        <taxon>Philodinidae</taxon>
        <taxon>Rotaria</taxon>
    </lineage>
</organism>